<dbReference type="OrthoDB" id="5370059at2759"/>
<name>A0A9P4Y461_CRYP1</name>
<dbReference type="PANTHER" id="PTHR45982:SF1">
    <property type="entry name" value="REGULATOR OF CHROMOSOME CONDENSATION"/>
    <property type="match status" value="1"/>
</dbReference>
<dbReference type="EMBL" id="MU032347">
    <property type="protein sequence ID" value="KAF3765840.1"/>
    <property type="molecule type" value="Genomic_DNA"/>
</dbReference>
<reference evidence="2" key="1">
    <citation type="journal article" date="2020" name="Phytopathology">
        <title>Genome sequence of the chestnut blight fungus Cryphonectria parasitica EP155: A fundamental resource for an archetypical invasive plant pathogen.</title>
        <authorList>
            <person name="Crouch J.A."/>
            <person name="Dawe A."/>
            <person name="Aerts A."/>
            <person name="Barry K."/>
            <person name="Churchill A.C.L."/>
            <person name="Grimwood J."/>
            <person name="Hillman B."/>
            <person name="Milgroom M.G."/>
            <person name="Pangilinan J."/>
            <person name="Smith M."/>
            <person name="Salamov A."/>
            <person name="Schmutz J."/>
            <person name="Yadav J."/>
            <person name="Grigoriev I.V."/>
            <person name="Nuss D."/>
        </authorList>
    </citation>
    <scope>NUCLEOTIDE SEQUENCE</scope>
    <source>
        <strain evidence="2">EP155</strain>
    </source>
</reference>
<dbReference type="AlphaFoldDB" id="A0A9P4Y461"/>
<dbReference type="GeneID" id="63834309"/>
<evidence type="ECO:0000313" key="2">
    <source>
        <dbReference type="EMBL" id="KAF3765840.1"/>
    </source>
</evidence>
<dbReference type="Gene3D" id="2.130.10.30">
    <property type="entry name" value="Regulator of chromosome condensation 1/beta-lactamase-inhibitor protein II"/>
    <property type="match status" value="1"/>
</dbReference>
<keyword evidence="3" id="KW-1185">Reference proteome</keyword>
<dbReference type="PANTHER" id="PTHR45982">
    <property type="entry name" value="REGULATOR OF CHROMOSOME CONDENSATION"/>
    <property type="match status" value="1"/>
</dbReference>
<feature type="repeat" description="RCC1" evidence="1">
    <location>
        <begin position="28"/>
        <end position="85"/>
    </location>
</feature>
<protein>
    <submittedName>
        <fullName evidence="2">RCC1/BLIP-II</fullName>
    </submittedName>
</protein>
<dbReference type="GO" id="GO:0005085">
    <property type="term" value="F:guanyl-nucleotide exchange factor activity"/>
    <property type="evidence" value="ECO:0007669"/>
    <property type="project" value="TreeGrafter"/>
</dbReference>
<dbReference type="InterPro" id="IPR009091">
    <property type="entry name" value="RCC1/BLIP-II"/>
</dbReference>
<dbReference type="Pfam" id="PF13540">
    <property type="entry name" value="RCC1_2"/>
    <property type="match status" value="1"/>
</dbReference>
<comment type="caution">
    <text evidence="2">The sequence shown here is derived from an EMBL/GenBank/DDBJ whole genome shotgun (WGS) entry which is preliminary data.</text>
</comment>
<gene>
    <name evidence="2" type="ORF">M406DRAFT_257544</name>
</gene>
<organism evidence="2 3">
    <name type="scientific">Cryphonectria parasitica (strain ATCC 38755 / EP155)</name>
    <dbReference type="NCBI Taxonomy" id="660469"/>
    <lineage>
        <taxon>Eukaryota</taxon>
        <taxon>Fungi</taxon>
        <taxon>Dikarya</taxon>
        <taxon>Ascomycota</taxon>
        <taxon>Pezizomycotina</taxon>
        <taxon>Sordariomycetes</taxon>
        <taxon>Sordariomycetidae</taxon>
        <taxon>Diaporthales</taxon>
        <taxon>Cryphonectriaceae</taxon>
        <taxon>Cryphonectria-Endothia species complex</taxon>
        <taxon>Cryphonectria</taxon>
    </lineage>
</organism>
<dbReference type="GO" id="GO:0005737">
    <property type="term" value="C:cytoplasm"/>
    <property type="evidence" value="ECO:0007669"/>
    <property type="project" value="TreeGrafter"/>
</dbReference>
<feature type="repeat" description="RCC1" evidence="1">
    <location>
        <begin position="86"/>
        <end position="134"/>
    </location>
</feature>
<feature type="non-terminal residue" evidence="2">
    <location>
        <position position="1"/>
    </location>
</feature>
<accession>A0A9P4Y461</accession>
<dbReference type="RefSeq" id="XP_040776801.1">
    <property type="nucleotide sequence ID" value="XM_040917180.1"/>
</dbReference>
<sequence>PGQELPALQDCVQVVAYDAGFAALTSTGSVYTWGDERYMPCLARDLDEFSPSDKPGLVHSLQDLPTGPITKIAAGGYILAALTKGNDLYVWGGHLGKRTLPVDLVGGPTPMDIDDHDIADVAVGDAHLIVLTTHGHVFVIGDNRNGQLGIKSQRADVWEEVELDLSDKTTPVAVVAGPRGSFITVERLPHSSGI</sequence>
<proteinExistence type="predicted"/>
<dbReference type="SUPFAM" id="SSF50985">
    <property type="entry name" value="RCC1/BLIP-II"/>
    <property type="match status" value="1"/>
</dbReference>
<dbReference type="PROSITE" id="PS50012">
    <property type="entry name" value="RCC1_3"/>
    <property type="match status" value="2"/>
</dbReference>
<evidence type="ECO:0000256" key="1">
    <source>
        <dbReference type="PROSITE-ProRule" id="PRU00235"/>
    </source>
</evidence>
<dbReference type="InterPro" id="IPR051553">
    <property type="entry name" value="Ran_GTPase-activating"/>
</dbReference>
<evidence type="ECO:0000313" key="3">
    <source>
        <dbReference type="Proteomes" id="UP000803844"/>
    </source>
</evidence>
<dbReference type="Proteomes" id="UP000803844">
    <property type="component" value="Unassembled WGS sequence"/>
</dbReference>
<dbReference type="InterPro" id="IPR000408">
    <property type="entry name" value="Reg_chr_condens"/>
</dbReference>